<dbReference type="InterPro" id="IPR000977">
    <property type="entry name" value="DNA_ligase_ATP-dep"/>
</dbReference>
<evidence type="ECO:0000256" key="6">
    <source>
        <dbReference type="ARBA" id="ARBA00022763"/>
    </source>
</evidence>
<reference evidence="16" key="1">
    <citation type="journal article" date="2017" name="Genome Announc.">
        <title>Draft Genome Sequence of Terrimicrobium sacchariphilum NM-5T, a Facultative Anaerobic Soil Bacterium of the Class Spartobacteria.</title>
        <authorList>
            <person name="Qiu Y.L."/>
            <person name="Tourlousse D.M."/>
            <person name="Matsuura N."/>
            <person name="Ohashi A."/>
            <person name="Sekiguchi Y."/>
        </authorList>
    </citation>
    <scope>NUCLEOTIDE SEQUENCE [LARGE SCALE GENOMIC DNA]</scope>
    <source>
        <strain evidence="16">NM-5</strain>
    </source>
</reference>
<dbReference type="PANTHER" id="PTHR45674">
    <property type="entry name" value="DNA LIGASE 1/3 FAMILY MEMBER"/>
    <property type="match status" value="1"/>
</dbReference>
<dbReference type="EC" id="6.5.1.1" evidence="12"/>
<evidence type="ECO:0000256" key="3">
    <source>
        <dbReference type="ARBA" id="ARBA00022618"/>
    </source>
</evidence>
<dbReference type="CDD" id="cd07898">
    <property type="entry name" value="Adenylation_DNA_ligase"/>
    <property type="match status" value="1"/>
</dbReference>
<dbReference type="PROSITE" id="PS00697">
    <property type="entry name" value="DNA_LIGASE_A1"/>
    <property type="match status" value="1"/>
</dbReference>
<keyword evidence="5 12" id="KW-0547">Nucleotide-binding</keyword>
<dbReference type="InParanoid" id="A0A146G3T9"/>
<evidence type="ECO:0000256" key="4">
    <source>
        <dbReference type="ARBA" id="ARBA00022705"/>
    </source>
</evidence>
<dbReference type="Gene3D" id="1.10.3260.10">
    <property type="entry name" value="DNA ligase, ATP-dependent, N-terminal domain"/>
    <property type="match status" value="1"/>
</dbReference>
<dbReference type="CDD" id="cd07972">
    <property type="entry name" value="OBF_DNA_ligase_Arch_LigB"/>
    <property type="match status" value="1"/>
</dbReference>
<evidence type="ECO:0000256" key="10">
    <source>
        <dbReference type="ARBA" id="ARBA00023306"/>
    </source>
</evidence>
<dbReference type="GO" id="GO:0006310">
    <property type="term" value="P:DNA recombination"/>
    <property type="evidence" value="ECO:0007669"/>
    <property type="project" value="UniProtKB-KW"/>
</dbReference>
<dbReference type="GO" id="GO:0006260">
    <property type="term" value="P:DNA replication"/>
    <property type="evidence" value="ECO:0007669"/>
    <property type="project" value="UniProtKB-KW"/>
</dbReference>
<evidence type="ECO:0000313" key="15">
    <source>
        <dbReference type="EMBL" id="GAT32112.1"/>
    </source>
</evidence>
<dbReference type="Gene3D" id="2.40.50.140">
    <property type="entry name" value="Nucleic acid-binding proteins"/>
    <property type="match status" value="1"/>
</dbReference>
<dbReference type="RefSeq" id="WP_075077962.1">
    <property type="nucleotide sequence ID" value="NZ_BDCO01000002.1"/>
</dbReference>
<evidence type="ECO:0000256" key="2">
    <source>
        <dbReference type="ARBA" id="ARBA00022598"/>
    </source>
</evidence>
<dbReference type="InterPro" id="IPR036599">
    <property type="entry name" value="DNA_ligase_N_sf"/>
</dbReference>
<keyword evidence="4" id="KW-0235">DNA replication</keyword>
<keyword evidence="10" id="KW-0131">Cell cycle</keyword>
<evidence type="ECO:0000256" key="9">
    <source>
        <dbReference type="ARBA" id="ARBA00023204"/>
    </source>
</evidence>
<dbReference type="SUPFAM" id="SSF56281">
    <property type="entry name" value="Metallo-hydrolase/oxidoreductase"/>
    <property type="match status" value="1"/>
</dbReference>
<dbReference type="SUPFAM" id="SSF117018">
    <property type="entry name" value="ATP-dependent DNA ligase DNA-binding domain"/>
    <property type="match status" value="1"/>
</dbReference>
<dbReference type="Pfam" id="PF04679">
    <property type="entry name" value="DNA_ligase_A_C"/>
    <property type="match status" value="1"/>
</dbReference>
<dbReference type="GO" id="GO:0005524">
    <property type="term" value="F:ATP binding"/>
    <property type="evidence" value="ECO:0007669"/>
    <property type="project" value="UniProtKB-KW"/>
</dbReference>
<feature type="domain" description="ATP-dependent DNA ligase family profile" evidence="14">
    <location>
        <begin position="664"/>
        <end position="787"/>
    </location>
</feature>
<comment type="similarity">
    <text evidence="1 13">Belongs to the ATP-dependent DNA ligase family.</text>
</comment>
<keyword evidence="7 12" id="KW-0067">ATP-binding</keyword>
<evidence type="ECO:0000256" key="11">
    <source>
        <dbReference type="ARBA" id="ARBA00034003"/>
    </source>
</evidence>
<evidence type="ECO:0000313" key="16">
    <source>
        <dbReference type="Proteomes" id="UP000076023"/>
    </source>
</evidence>
<evidence type="ECO:0000256" key="7">
    <source>
        <dbReference type="ARBA" id="ARBA00022840"/>
    </source>
</evidence>
<keyword evidence="6 12" id="KW-0227">DNA damage</keyword>
<dbReference type="InterPro" id="IPR050191">
    <property type="entry name" value="ATP-dep_DNA_ligase"/>
</dbReference>
<dbReference type="InterPro" id="IPR012310">
    <property type="entry name" value="DNA_ligase_ATP-dep_cent"/>
</dbReference>
<dbReference type="NCBIfam" id="TIGR00574">
    <property type="entry name" value="dnl1"/>
    <property type="match status" value="1"/>
</dbReference>
<gene>
    <name evidence="15" type="ORF">TSACC_2509</name>
</gene>
<evidence type="ECO:0000256" key="8">
    <source>
        <dbReference type="ARBA" id="ARBA00023172"/>
    </source>
</evidence>
<keyword evidence="2 12" id="KW-0436">Ligase</keyword>
<dbReference type="InterPro" id="IPR012309">
    <property type="entry name" value="DNA_ligase_ATP-dep_C"/>
</dbReference>
<dbReference type="PROSITE" id="PS50160">
    <property type="entry name" value="DNA_LIGASE_A3"/>
    <property type="match status" value="1"/>
</dbReference>
<dbReference type="Gene3D" id="3.30.470.30">
    <property type="entry name" value="DNA ligase/mRNA capping enzyme"/>
    <property type="match status" value="1"/>
</dbReference>
<evidence type="ECO:0000259" key="14">
    <source>
        <dbReference type="PROSITE" id="PS50160"/>
    </source>
</evidence>
<dbReference type="GO" id="GO:0006281">
    <property type="term" value="P:DNA repair"/>
    <property type="evidence" value="ECO:0007669"/>
    <property type="project" value="UniProtKB-KW"/>
</dbReference>
<dbReference type="STRING" id="690879.TSACC_2509"/>
<dbReference type="SUPFAM" id="SSF50249">
    <property type="entry name" value="Nucleic acid-binding proteins"/>
    <property type="match status" value="1"/>
</dbReference>
<evidence type="ECO:0000256" key="12">
    <source>
        <dbReference type="RuleBase" id="RU000617"/>
    </source>
</evidence>
<keyword evidence="9 12" id="KW-0234">DNA repair</keyword>
<dbReference type="Pfam" id="PF04675">
    <property type="entry name" value="DNA_ligase_A_N"/>
    <property type="match status" value="1"/>
</dbReference>
<name>A0A146G3T9_TERSA</name>
<dbReference type="InterPro" id="IPR012308">
    <property type="entry name" value="DNA_ligase_ATP-dep_N"/>
</dbReference>
<protein>
    <recommendedName>
        <fullName evidence="12">DNA ligase</fullName>
        <ecNumber evidence="12">6.5.1.1</ecNumber>
    </recommendedName>
</protein>
<dbReference type="Pfam" id="PF01068">
    <property type="entry name" value="DNA_ligase_A_M"/>
    <property type="match status" value="1"/>
</dbReference>
<proteinExistence type="inferred from homology"/>
<dbReference type="AlphaFoldDB" id="A0A146G3T9"/>
<evidence type="ECO:0000256" key="5">
    <source>
        <dbReference type="ARBA" id="ARBA00022741"/>
    </source>
</evidence>
<dbReference type="InterPro" id="IPR012340">
    <property type="entry name" value="NA-bd_OB-fold"/>
</dbReference>
<dbReference type="GO" id="GO:0071897">
    <property type="term" value="P:DNA biosynthetic process"/>
    <property type="evidence" value="ECO:0007669"/>
    <property type="project" value="InterPro"/>
</dbReference>
<keyword evidence="8 12" id="KW-0233">DNA recombination</keyword>
<evidence type="ECO:0000256" key="1">
    <source>
        <dbReference type="ARBA" id="ARBA00007572"/>
    </source>
</evidence>
<dbReference type="GO" id="GO:0003910">
    <property type="term" value="F:DNA ligase (ATP) activity"/>
    <property type="evidence" value="ECO:0007669"/>
    <property type="project" value="UniProtKB-EC"/>
</dbReference>
<dbReference type="Gene3D" id="3.60.15.10">
    <property type="entry name" value="Ribonuclease Z/Hydroxyacylglutathione hydrolase-like"/>
    <property type="match status" value="1"/>
</dbReference>
<dbReference type="EMBL" id="BDCO01000002">
    <property type="protein sequence ID" value="GAT32112.1"/>
    <property type="molecule type" value="Genomic_DNA"/>
</dbReference>
<dbReference type="GO" id="GO:0003677">
    <property type="term" value="F:DNA binding"/>
    <property type="evidence" value="ECO:0007669"/>
    <property type="project" value="InterPro"/>
</dbReference>
<dbReference type="GO" id="GO:0051301">
    <property type="term" value="P:cell division"/>
    <property type="evidence" value="ECO:0007669"/>
    <property type="project" value="UniProtKB-KW"/>
</dbReference>
<dbReference type="InterPro" id="IPR036866">
    <property type="entry name" value="RibonucZ/Hydroxyglut_hydro"/>
</dbReference>
<sequence>MVAIEYRKGLHLPDADLWLDPWIPCDRAFVSHAHSDHTGRHRHLICTAPTARLMQARMGGDIGQLDILPFGERRAFGSWAGTLFPAGHVLGSAQLLYEDGQGSLLYTGDFKLRKGLSSEVFQAPRADTLVMETTYGLPHYVFPPAEAVIADVLKFCTETLEDGETPVLLGYALGKAQEILSVLHSAGLPIMLHGSVYTVAQVYEEFGVTFPAYEKYDPEKLSGHVLICPPSANGSRLLTRIKKRRVAVLTGWALDPAARYRLQVDAAFPLSDHAGYDDLVQLVETVQPRRVLTLHGFAQEFARDLRARGIDAWALTGANQLEFSIVESRRSKTPEAVPLRDRPAHGFERFCSVCERIRQSTGKLRKVRFLATYLRALPAEELPHAATWLTGRAFPPHEEKAINVGWSIIHRALGAASRLSMAELRTISRRHNDAGLTATEALAHHPGEGNLAIGEIHSLLVDLRAARGPIAKTEILTEAFRRMPPIMGGYLVRILTGDLRIGLKEGLVEEAVATAFEVDATDVREAAMLLGDIGRAATLASEKRLEQAELTIFQPIKCMLASPEPDAVAIWDRLGGSGRVWLEDKLDGIRAQIHVTPERVEIYTRDLKRITDTFPEVATAAARLRREAVFDGEILAWENGTPLSFFELQKRLGRREADLFLGGEIPVAYMIFDLLQLDGRSLLKKPLTERRSLLQRLPLTDGILAAEVHTARSADEIEETFRAARARGNEGLMAKDPTSIYSPGRRGLSWLKLKKEFATLDVIVVAVEYGHGRRSNVLSDYTFAVRDEASGRLLPIGKAYSGLTDTEIEELTEVFLTQMVSRTGNRLEVDPRIVIEVAFDAIQPSDRHASGLALRFPRIKRLRPDKTVADIDTLAAARRLAGLPA</sequence>
<comment type="catalytic activity">
    <reaction evidence="11 12">
        <text>ATP + (deoxyribonucleotide)n-3'-hydroxyl + 5'-phospho-(deoxyribonucleotide)m = (deoxyribonucleotide)n+m + AMP + diphosphate.</text>
        <dbReference type="EC" id="6.5.1.1"/>
    </reaction>
</comment>
<dbReference type="InterPro" id="IPR016059">
    <property type="entry name" value="DNA_ligase_ATP-dep_CS"/>
</dbReference>
<accession>A0A146G3T9</accession>
<keyword evidence="16" id="KW-1185">Reference proteome</keyword>
<dbReference type="Proteomes" id="UP000076023">
    <property type="component" value="Unassembled WGS sequence"/>
</dbReference>
<dbReference type="PANTHER" id="PTHR45674:SF4">
    <property type="entry name" value="DNA LIGASE 1"/>
    <property type="match status" value="1"/>
</dbReference>
<evidence type="ECO:0000256" key="13">
    <source>
        <dbReference type="RuleBase" id="RU004196"/>
    </source>
</evidence>
<dbReference type="OrthoDB" id="9802472at2"/>
<organism evidence="15 16">
    <name type="scientific">Terrimicrobium sacchariphilum</name>
    <dbReference type="NCBI Taxonomy" id="690879"/>
    <lineage>
        <taxon>Bacteria</taxon>
        <taxon>Pseudomonadati</taxon>
        <taxon>Verrucomicrobiota</taxon>
        <taxon>Terrimicrobiia</taxon>
        <taxon>Terrimicrobiales</taxon>
        <taxon>Terrimicrobiaceae</taxon>
        <taxon>Terrimicrobium</taxon>
    </lineage>
</organism>
<keyword evidence="3" id="KW-0132">Cell division</keyword>
<dbReference type="SUPFAM" id="SSF56091">
    <property type="entry name" value="DNA ligase/mRNA capping enzyme, catalytic domain"/>
    <property type="match status" value="1"/>
</dbReference>
<comment type="caution">
    <text evidence="15">The sequence shown here is derived from an EMBL/GenBank/DDBJ whole genome shotgun (WGS) entry which is preliminary data.</text>
</comment>